<dbReference type="AlphaFoldDB" id="A0A6B0YQ04"/>
<reference evidence="2" key="1">
    <citation type="submission" date="2019-09" db="EMBL/GenBank/DDBJ databases">
        <title>Characterisation of the sponge microbiome using genome-centric metagenomics.</title>
        <authorList>
            <person name="Engelberts J.P."/>
            <person name="Robbins S.J."/>
            <person name="De Goeij J.M."/>
            <person name="Aranda M."/>
            <person name="Bell S.C."/>
            <person name="Webster N.S."/>
        </authorList>
    </citation>
    <scope>NUCLEOTIDE SEQUENCE</scope>
    <source>
        <strain evidence="2">SB0664_bin_27</strain>
    </source>
</reference>
<accession>A0A6B0YQ04</accession>
<feature type="domain" description="NAD-dependent epimerase/dehydratase" evidence="1">
    <location>
        <begin position="3"/>
        <end position="263"/>
    </location>
</feature>
<organism evidence="2">
    <name type="scientific">Caldilineaceae bacterium SB0664_bin_27</name>
    <dbReference type="NCBI Taxonomy" id="2605260"/>
    <lineage>
        <taxon>Bacteria</taxon>
        <taxon>Bacillati</taxon>
        <taxon>Chloroflexota</taxon>
        <taxon>Caldilineae</taxon>
        <taxon>Caldilineales</taxon>
        <taxon>Caldilineaceae</taxon>
    </lineage>
</organism>
<gene>
    <name evidence="2" type="ORF">F4Y42_06695</name>
</gene>
<proteinExistence type="predicted"/>
<dbReference type="GO" id="GO:0005737">
    <property type="term" value="C:cytoplasm"/>
    <property type="evidence" value="ECO:0007669"/>
    <property type="project" value="TreeGrafter"/>
</dbReference>
<dbReference type="PANTHER" id="PTHR48079:SF6">
    <property type="entry name" value="NAD(P)-BINDING DOMAIN-CONTAINING PROTEIN-RELATED"/>
    <property type="match status" value="1"/>
</dbReference>
<dbReference type="InterPro" id="IPR001509">
    <property type="entry name" value="Epimerase_deHydtase"/>
</dbReference>
<evidence type="ECO:0000313" key="2">
    <source>
        <dbReference type="EMBL" id="MXY93126.1"/>
    </source>
</evidence>
<comment type="caution">
    <text evidence="2">The sequence shown here is derived from an EMBL/GenBank/DDBJ whole genome shotgun (WGS) entry which is preliminary data.</text>
</comment>
<dbReference type="PANTHER" id="PTHR48079">
    <property type="entry name" value="PROTEIN YEEZ"/>
    <property type="match status" value="1"/>
</dbReference>
<protein>
    <submittedName>
        <fullName evidence="2">NAD(P)-dependent oxidoreductase</fullName>
    </submittedName>
</protein>
<dbReference type="SUPFAM" id="SSF51735">
    <property type="entry name" value="NAD(P)-binding Rossmann-fold domains"/>
    <property type="match status" value="1"/>
</dbReference>
<evidence type="ECO:0000259" key="1">
    <source>
        <dbReference type="Pfam" id="PF01370"/>
    </source>
</evidence>
<dbReference type="InterPro" id="IPR036291">
    <property type="entry name" value="NAD(P)-bd_dom_sf"/>
</dbReference>
<dbReference type="EMBL" id="VXRG01000059">
    <property type="protein sequence ID" value="MXY93126.1"/>
    <property type="molecule type" value="Genomic_DNA"/>
</dbReference>
<dbReference type="GO" id="GO:0004029">
    <property type="term" value="F:aldehyde dehydrogenase (NAD+) activity"/>
    <property type="evidence" value="ECO:0007669"/>
    <property type="project" value="TreeGrafter"/>
</dbReference>
<sequence length="339" mass="36970">MKILVAGAAGQVGCRLVRQLLERNHEVRGTVLPDDPALDRLDGLDVELAAGDLTDESFVEGAVAGVDAVIHTANIVGPQFDNNMQIDRLIARVSGKHADRLERMVYTSSSGVFPNNGETIACAYHPVDERHPKRPMGEYSLGKLIGEEFTKMAARETGLRISIVRPSHVQSGSAILSRFTVGAVAGLLERGQNTPLGELYMADGTELWHDVLAQAEDENQPCSVRDLDGRPWVYQPNDARDIAHMLVCAVEEPGAVDESFNCGAPAPFSFPEAAAILAEESGVEPLEVRVPVHYQYDHDNTKGRSLINFRPRGSLQAMIKSALLVRDGDYIDYDWEGVA</sequence>
<dbReference type="Pfam" id="PF01370">
    <property type="entry name" value="Epimerase"/>
    <property type="match status" value="1"/>
</dbReference>
<dbReference type="InterPro" id="IPR051783">
    <property type="entry name" value="NAD(P)-dependent_oxidoreduct"/>
</dbReference>
<name>A0A6B0YQ04_9CHLR</name>
<dbReference type="Gene3D" id="3.40.50.720">
    <property type="entry name" value="NAD(P)-binding Rossmann-like Domain"/>
    <property type="match status" value="1"/>
</dbReference>